<protein>
    <submittedName>
        <fullName evidence="1">Uncharacterized protein</fullName>
    </submittedName>
</protein>
<gene>
    <name evidence="1" type="ORF">LNINA_LOCUS6852</name>
</gene>
<name>A0AAV1JDG9_9NEOP</name>
<evidence type="ECO:0000313" key="1">
    <source>
        <dbReference type="EMBL" id="CAK1547374.1"/>
    </source>
</evidence>
<reference evidence="1 2" key="1">
    <citation type="submission" date="2023-11" db="EMBL/GenBank/DDBJ databases">
        <authorList>
            <person name="Okamura Y."/>
        </authorList>
    </citation>
    <scope>NUCLEOTIDE SEQUENCE [LARGE SCALE GENOMIC DNA]</scope>
</reference>
<dbReference type="AlphaFoldDB" id="A0AAV1JDG9"/>
<organism evidence="1 2">
    <name type="scientific">Leptosia nina</name>
    <dbReference type="NCBI Taxonomy" id="320188"/>
    <lineage>
        <taxon>Eukaryota</taxon>
        <taxon>Metazoa</taxon>
        <taxon>Ecdysozoa</taxon>
        <taxon>Arthropoda</taxon>
        <taxon>Hexapoda</taxon>
        <taxon>Insecta</taxon>
        <taxon>Pterygota</taxon>
        <taxon>Neoptera</taxon>
        <taxon>Endopterygota</taxon>
        <taxon>Lepidoptera</taxon>
        <taxon>Glossata</taxon>
        <taxon>Ditrysia</taxon>
        <taxon>Papilionoidea</taxon>
        <taxon>Pieridae</taxon>
        <taxon>Pierinae</taxon>
        <taxon>Leptosia</taxon>
    </lineage>
</organism>
<keyword evidence="2" id="KW-1185">Reference proteome</keyword>
<dbReference type="Proteomes" id="UP001497472">
    <property type="component" value="Unassembled WGS sequence"/>
</dbReference>
<sequence>MYDLRLCYVMSIYEQYIIQAINTKINVVSKPGVKLRLRRETADTDRVVCNGSILDFVFNLANRPLSR</sequence>
<comment type="caution">
    <text evidence="1">The sequence shown here is derived from an EMBL/GenBank/DDBJ whole genome shotgun (WGS) entry which is preliminary data.</text>
</comment>
<evidence type="ECO:0000313" key="2">
    <source>
        <dbReference type="Proteomes" id="UP001497472"/>
    </source>
</evidence>
<proteinExistence type="predicted"/>
<accession>A0AAV1JDG9</accession>
<dbReference type="EMBL" id="CAVLEF010000009">
    <property type="protein sequence ID" value="CAK1547374.1"/>
    <property type="molecule type" value="Genomic_DNA"/>
</dbReference>